<dbReference type="InterPro" id="IPR022409">
    <property type="entry name" value="PKD/Chitinase_dom"/>
</dbReference>
<evidence type="ECO:0000259" key="1">
    <source>
        <dbReference type="PROSITE" id="PS50093"/>
    </source>
</evidence>
<dbReference type="Gene3D" id="2.60.40.10">
    <property type="entry name" value="Immunoglobulins"/>
    <property type="match status" value="2"/>
</dbReference>
<dbReference type="CDD" id="cd00146">
    <property type="entry name" value="PKD"/>
    <property type="match status" value="1"/>
</dbReference>
<reference evidence="2 3" key="1">
    <citation type="journal article" date="2016" name="Nat. Commun.">
        <title>Thousands of microbial genomes shed light on interconnected biogeochemical processes in an aquifer system.</title>
        <authorList>
            <person name="Anantharaman K."/>
            <person name="Brown C.T."/>
            <person name="Hug L.A."/>
            <person name="Sharon I."/>
            <person name="Castelle C.J."/>
            <person name="Probst A.J."/>
            <person name="Thomas B.C."/>
            <person name="Singh A."/>
            <person name="Wilkins M.J."/>
            <person name="Karaoz U."/>
            <person name="Brodie E.L."/>
            <person name="Williams K.H."/>
            <person name="Hubbard S.S."/>
            <person name="Banfield J.F."/>
        </authorList>
    </citation>
    <scope>NUCLEOTIDE SEQUENCE [LARGE SCALE GENOMIC DNA]</scope>
</reference>
<comment type="caution">
    <text evidence="2">The sequence shown here is derived from an EMBL/GenBank/DDBJ whole genome shotgun (WGS) entry which is preliminary data.</text>
</comment>
<dbReference type="AlphaFoldDB" id="A0A1F8FK98"/>
<dbReference type="InterPro" id="IPR035986">
    <property type="entry name" value="PKD_dom_sf"/>
</dbReference>
<dbReference type="EMBL" id="MGJT01000012">
    <property type="protein sequence ID" value="OGN12846.1"/>
    <property type="molecule type" value="Genomic_DNA"/>
</dbReference>
<dbReference type="PROSITE" id="PS50093">
    <property type="entry name" value="PKD"/>
    <property type="match status" value="1"/>
</dbReference>
<sequence length="1193" mass="126770">MNRQSTIFLIIILLTLAFSIGQTAWAEVFYYEWSGSNSNAQSAGRFESVAEGFGLSGIGFGSDDNLCTLKIKTVPVMENGTLDWDNRDRDWGFSHCGNGGGNDSSNPQIDLHSLSSQMMVGWSWGANTSGGKPGDRDNPADECYFQQYMDLATKEQYGWGAPLDGSCGDRGYQPGWLKNTIYAPAGSVIFAIGMSLGDDGDVSYLGVYSREVPAFGSTGGGLTPTPTPAIDAFVGSDPSQKSITLTYNKSTQTADFSPANFLTVKNTGATGSSLDWRAERYFPMGSTTGEFVAVSPTSGSNVSSDSTDTVSLSQTISSNIEAGTYENAATITFIGTDHNQLTVEVDRITLPVTLVVAENLVGQIDIKCKGPNESSPVNGPCDIPQGQSATISWSPAVSGYRGCTMTRDGASLGFKENSGSLVTPVNNVSSETTYTYNIVCSDGAGGLTNDSVSVKYLAANSVICDLKGNSSAGPLIITKGQSVNWSVTSFPTNFKYFWHTSGSSTQTDVPGEGNGKTNWSGSYTYNTTGKYEVFVHVEANNRHDACQSNKVSLTVEEPIGGGEEPEAGVCNGHMGTSPVCYTDSPAGASQVPSGAVFLRECGENFDPNWSGAYYCPAGTYWSGTACEAGTCPENRSVGSGSGNMVTAATDGQLSSERYQCGTVEEFVCEPGYRYDDDLGYMVYDPYCYTETQPKYCTRYVVTGSWQDPLNGQSPLAGVDLKLQFPGTPSLYANKVQFDCTDDGGFEREVSTANSQVADILAQDLCRYNSSGTYTARAKGVDASGNTALCYDRPCNDTAQIVVSAAVVDFTMVSFWEIPAGTSRYADKYDYNSDQKMAKADADFLALVAGRVQACPSGKDCDFNASGSVNIGDASAYLTYLKTLTISRNYSGARAVTYYTAASPTSITVGNIPSGYTVSPNPVAIGSGGSASSTLTVPNNLDSATRTIQLSGSNETTTKTDTTLTLQVVENSPPQLTGNPAVPVTQPNYCISGPAATVSWTYSDADRDPQAFYQVQIDDKGNSFTDCEDADSQTICEVDSGKIPSSGGSYASGEGKLTFGVTYKARVKVWDSRGADSGWVQSNSWATPRHAYPQANFTWSPLNPTPNQNVQFTDQTTFFDGGGVGQRGWSWTFGDTGTSNVQNPTHAYSAVEDYLVNLTATDKDGFACSYNPAPGKTVTVKTAVPVWKEVAPKP</sequence>
<dbReference type="Pfam" id="PF25788">
    <property type="entry name" value="Ig_Rha78A_N"/>
    <property type="match status" value="1"/>
</dbReference>
<dbReference type="SMART" id="SM00089">
    <property type="entry name" value="PKD"/>
    <property type="match status" value="1"/>
</dbReference>
<accession>A0A1F8FK98</accession>
<dbReference type="SUPFAM" id="SSF49299">
    <property type="entry name" value="PKD domain"/>
    <property type="match status" value="1"/>
</dbReference>
<feature type="domain" description="PKD" evidence="1">
    <location>
        <begin position="1128"/>
        <end position="1164"/>
    </location>
</feature>
<name>A0A1F8FK98_9BACT</name>
<dbReference type="InterPro" id="IPR013783">
    <property type="entry name" value="Ig-like_fold"/>
</dbReference>
<dbReference type="InterPro" id="IPR000601">
    <property type="entry name" value="PKD_dom"/>
</dbReference>
<evidence type="ECO:0000313" key="3">
    <source>
        <dbReference type="Proteomes" id="UP000178197"/>
    </source>
</evidence>
<protein>
    <recommendedName>
        <fullName evidence="1">PKD domain-containing protein</fullName>
    </recommendedName>
</protein>
<dbReference type="Proteomes" id="UP000178197">
    <property type="component" value="Unassembled WGS sequence"/>
</dbReference>
<gene>
    <name evidence="2" type="ORF">A3C71_02700</name>
</gene>
<dbReference type="Pfam" id="PF18911">
    <property type="entry name" value="PKD_4"/>
    <property type="match status" value="1"/>
</dbReference>
<evidence type="ECO:0000313" key="2">
    <source>
        <dbReference type="EMBL" id="OGN12846.1"/>
    </source>
</evidence>
<proteinExistence type="predicted"/>
<organism evidence="2 3">
    <name type="scientific">Candidatus Yanofskybacteria bacterium RIFCSPHIGHO2_02_FULL_43_15c</name>
    <dbReference type="NCBI Taxonomy" id="1802679"/>
    <lineage>
        <taxon>Bacteria</taxon>
        <taxon>Candidatus Yanofskyibacteriota</taxon>
    </lineage>
</organism>